<evidence type="ECO:0000256" key="2">
    <source>
        <dbReference type="ARBA" id="ARBA00023163"/>
    </source>
</evidence>
<organism evidence="5 6">
    <name type="scientific">Rubroshorea leprosula</name>
    <dbReference type="NCBI Taxonomy" id="152421"/>
    <lineage>
        <taxon>Eukaryota</taxon>
        <taxon>Viridiplantae</taxon>
        <taxon>Streptophyta</taxon>
        <taxon>Embryophyta</taxon>
        <taxon>Tracheophyta</taxon>
        <taxon>Spermatophyta</taxon>
        <taxon>Magnoliopsida</taxon>
        <taxon>eudicotyledons</taxon>
        <taxon>Gunneridae</taxon>
        <taxon>Pentapetalae</taxon>
        <taxon>rosids</taxon>
        <taxon>malvids</taxon>
        <taxon>Malvales</taxon>
        <taxon>Dipterocarpaceae</taxon>
        <taxon>Rubroshorea</taxon>
    </lineage>
</organism>
<dbReference type="AlphaFoldDB" id="A0AAV5KYI4"/>
<keyword evidence="2" id="KW-0804">Transcription</keyword>
<dbReference type="Proteomes" id="UP001054252">
    <property type="component" value="Unassembled WGS sequence"/>
</dbReference>
<dbReference type="PANTHER" id="PTHR31636">
    <property type="entry name" value="OSJNBA0084A10.13 PROTEIN-RELATED"/>
    <property type="match status" value="1"/>
</dbReference>
<gene>
    <name evidence="5" type="ORF">SLEP1_g38848</name>
</gene>
<proteinExistence type="inferred from homology"/>
<comment type="similarity">
    <text evidence="3">Belongs to the GRAS family.</text>
</comment>
<feature type="region of interest" description="Disordered" evidence="4">
    <location>
        <begin position="168"/>
        <end position="200"/>
    </location>
</feature>
<evidence type="ECO:0000313" key="6">
    <source>
        <dbReference type="Proteomes" id="UP001054252"/>
    </source>
</evidence>
<protein>
    <recommendedName>
        <fullName evidence="7">GRAS family transcription factor</fullName>
    </recommendedName>
</protein>
<name>A0AAV5KYI4_9ROSI</name>
<evidence type="ECO:0000256" key="4">
    <source>
        <dbReference type="SAM" id="MobiDB-lite"/>
    </source>
</evidence>
<dbReference type="Pfam" id="PF03514">
    <property type="entry name" value="GRAS"/>
    <property type="match status" value="2"/>
</dbReference>
<evidence type="ECO:0000313" key="5">
    <source>
        <dbReference type="EMBL" id="GKV29976.1"/>
    </source>
</evidence>
<comment type="caution">
    <text evidence="3">Lacks conserved residue(s) required for the propagation of feature annotation.</text>
</comment>
<feature type="compositionally biased region" description="Polar residues" evidence="4">
    <location>
        <begin position="180"/>
        <end position="190"/>
    </location>
</feature>
<reference evidence="5 6" key="1">
    <citation type="journal article" date="2021" name="Commun. Biol.">
        <title>The genome of Shorea leprosula (Dipterocarpaceae) highlights the ecological relevance of drought in aseasonal tropical rainforests.</title>
        <authorList>
            <person name="Ng K.K.S."/>
            <person name="Kobayashi M.J."/>
            <person name="Fawcett J.A."/>
            <person name="Hatakeyama M."/>
            <person name="Paape T."/>
            <person name="Ng C.H."/>
            <person name="Ang C.C."/>
            <person name="Tnah L.H."/>
            <person name="Lee C.T."/>
            <person name="Nishiyama T."/>
            <person name="Sese J."/>
            <person name="O'Brien M.J."/>
            <person name="Copetti D."/>
            <person name="Mohd Noor M.I."/>
            <person name="Ong R.C."/>
            <person name="Putra M."/>
            <person name="Sireger I.Z."/>
            <person name="Indrioko S."/>
            <person name="Kosugi Y."/>
            <person name="Izuno A."/>
            <person name="Isagi Y."/>
            <person name="Lee S.L."/>
            <person name="Shimizu K.K."/>
        </authorList>
    </citation>
    <scope>NUCLEOTIDE SEQUENCE [LARGE SCALE GENOMIC DNA]</scope>
    <source>
        <strain evidence="5">214</strain>
    </source>
</reference>
<evidence type="ECO:0000256" key="3">
    <source>
        <dbReference type="PROSITE-ProRule" id="PRU01191"/>
    </source>
</evidence>
<feature type="region of interest" description="Leucine repeat II (LRII)" evidence="3">
    <location>
        <begin position="340"/>
        <end position="372"/>
    </location>
</feature>
<dbReference type="InterPro" id="IPR005202">
    <property type="entry name" value="TF_GRAS"/>
</dbReference>
<keyword evidence="6" id="KW-1185">Reference proteome</keyword>
<evidence type="ECO:0008006" key="7">
    <source>
        <dbReference type="Google" id="ProtNLM"/>
    </source>
</evidence>
<dbReference type="PROSITE" id="PS50985">
    <property type="entry name" value="GRAS"/>
    <property type="match status" value="1"/>
</dbReference>
<evidence type="ECO:0000256" key="1">
    <source>
        <dbReference type="ARBA" id="ARBA00023015"/>
    </source>
</evidence>
<comment type="caution">
    <text evidence="5">The sequence shown here is derived from an EMBL/GenBank/DDBJ whole genome shotgun (WGS) entry which is preliminary data.</text>
</comment>
<sequence>MEEDVEEMTCMLQNSDELQAAEKSFYEVLGKKYLPYPEQNNDENKESQDSSFMQNLNEQQSPNFPISSIYEAPCSVVTSTMDGLADSQNSTIHVTDWNVKIQSIHQFKKGVEEATKFLPRGNNQFVNLDVNVVAPPKLNVGTGDLLVREENKGEELFDTVLLSSSLPSQTSISDPGEALQNGTSKLSKVTNGRKGYGKKRNGKKEVVDVGALLIRWAEAIANDDRRNANELLTQIRQHASIVGDGNQRLAQCFADALEARLAGTGNEMYKGIVSGRKSAVDHLRGYRLHIAVIDFGILHGFRWPTLIQRLSMRQGRPPKLRITGIVILEPGFRSAERVEETGRRLASYAEEYTVPFEFIGIAKRWDAIKVEELKIDKDEVIVVSCLDRAKKLVDESVAENSPRTIVFNLIRFRPALLHFSAMFDMYDTIVPRDDPDRLLIEKDHLREESLNVIACEGWERVERPETYKNWQICNQRAGFVQLSFDRETVIETIDRVSSHYHKDFMIDETDKWVVQGWNGRILYAISIWRPAQRHSI</sequence>
<feature type="region of interest" description="SAW" evidence="3">
    <location>
        <begin position="454"/>
        <end position="529"/>
    </location>
</feature>
<keyword evidence="1" id="KW-0805">Transcription regulation</keyword>
<feature type="region of interest" description="Leucine repeat I (LRI)" evidence="3">
    <location>
        <begin position="207"/>
        <end position="267"/>
    </location>
</feature>
<accession>A0AAV5KYI4</accession>
<dbReference type="EMBL" id="BPVZ01000085">
    <property type="protein sequence ID" value="GKV29976.1"/>
    <property type="molecule type" value="Genomic_DNA"/>
</dbReference>